<evidence type="ECO:0008006" key="3">
    <source>
        <dbReference type="Google" id="ProtNLM"/>
    </source>
</evidence>
<name>A0A2G6KL58_9BACT</name>
<dbReference type="SUPFAM" id="SSF101960">
    <property type="entry name" value="Stabilizer of iron transporter SufD"/>
    <property type="match status" value="1"/>
</dbReference>
<evidence type="ECO:0000313" key="2">
    <source>
        <dbReference type="Proteomes" id="UP000230821"/>
    </source>
</evidence>
<dbReference type="PANTHER" id="PTHR30508:SF6">
    <property type="entry name" value="UPF0051 PROTEIN MJ0034"/>
    <property type="match status" value="1"/>
</dbReference>
<dbReference type="InterPro" id="IPR037284">
    <property type="entry name" value="SUF_FeS_clus_asmbl_SufBD_sf"/>
</dbReference>
<sequence length="76" mass="8332">MKSYAVYTRGHVDCSAIIQGNGLNKAIPIVEVNHSQPHVTHEAAIDSMDNKQFETLIARGLTEDETVELIIQGLLS</sequence>
<dbReference type="PANTHER" id="PTHR30508">
    <property type="entry name" value="FES CLUSTER ASSEMBLY PROTEIN SUF"/>
    <property type="match status" value="1"/>
</dbReference>
<reference evidence="1 2" key="1">
    <citation type="submission" date="2017-10" db="EMBL/GenBank/DDBJ databases">
        <title>Novel microbial diversity and functional potential in the marine mammal oral microbiome.</title>
        <authorList>
            <person name="Dudek N.K."/>
            <person name="Sun C.L."/>
            <person name="Burstein D."/>
            <person name="Kantor R.S."/>
            <person name="Aliaga Goltsman D.S."/>
            <person name="Bik E.M."/>
            <person name="Thomas B.C."/>
            <person name="Banfield J.F."/>
            <person name="Relman D.A."/>
        </authorList>
    </citation>
    <scope>NUCLEOTIDE SEQUENCE [LARGE SCALE GENOMIC DNA]</scope>
    <source>
        <strain evidence="1">DOLJORAL78_47_16</strain>
    </source>
</reference>
<dbReference type="EMBL" id="PDSK01000024">
    <property type="protein sequence ID" value="PIE36120.1"/>
    <property type="molecule type" value="Genomic_DNA"/>
</dbReference>
<dbReference type="Proteomes" id="UP000230821">
    <property type="component" value="Unassembled WGS sequence"/>
</dbReference>
<proteinExistence type="predicted"/>
<dbReference type="InterPro" id="IPR055346">
    <property type="entry name" value="Fe-S_cluster_assembly_SufBD"/>
</dbReference>
<organism evidence="1 2">
    <name type="scientific">candidate division KSB3 bacterium</name>
    <dbReference type="NCBI Taxonomy" id="2044937"/>
    <lineage>
        <taxon>Bacteria</taxon>
        <taxon>candidate division KSB3</taxon>
    </lineage>
</organism>
<evidence type="ECO:0000313" key="1">
    <source>
        <dbReference type="EMBL" id="PIE36120.1"/>
    </source>
</evidence>
<gene>
    <name evidence="1" type="ORF">CSA56_01170</name>
</gene>
<dbReference type="AlphaFoldDB" id="A0A2G6KL58"/>
<protein>
    <recommendedName>
        <fullName evidence="3">SufBD protein</fullName>
    </recommendedName>
</protein>
<dbReference type="GO" id="GO:0016226">
    <property type="term" value="P:iron-sulfur cluster assembly"/>
    <property type="evidence" value="ECO:0007669"/>
    <property type="project" value="InterPro"/>
</dbReference>
<comment type="caution">
    <text evidence="1">The sequence shown here is derived from an EMBL/GenBank/DDBJ whole genome shotgun (WGS) entry which is preliminary data.</text>
</comment>
<accession>A0A2G6KL58</accession>